<keyword evidence="2 10" id="KW-0645">Protease</keyword>
<evidence type="ECO:0000256" key="6">
    <source>
        <dbReference type="ARBA" id="ARBA00022833"/>
    </source>
</evidence>
<evidence type="ECO:0000256" key="3">
    <source>
        <dbReference type="ARBA" id="ARBA00022692"/>
    </source>
</evidence>
<keyword evidence="8 10" id="KW-0482">Metalloprotease</keyword>
<name>A0A8J7TKE5_9BACT</name>
<evidence type="ECO:0000259" key="11">
    <source>
        <dbReference type="Pfam" id="PF01435"/>
    </source>
</evidence>
<keyword evidence="9" id="KW-0472">Membrane</keyword>
<dbReference type="GO" id="GO:0046872">
    <property type="term" value="F:metal ion binding"/>
    <property type="evidence" value="ECO:0007669"/>
    <property type="project" value="UniProtKB-KW"/>
</dbReference>
<organism evidence="12 13">
    <name type="scientific">Candidatus Obscuribacter phosphatis</name>
    <dbReference type="NCBI Taxonomy" id="1906157"/>
    <lineage>
        <taxon>Bacteria</taxon>
        <taxon>Bacillati</taxon>
        <taxon>Candidatus Melainabacteria</taxon>
        <taxon>Candidatus Obscuribacterales</taxon>
        <taxon>Candidatus Obscuribacteraceae</taxon>
        <taxon>Candidatus Obscuribacter</taxon>
    </lineage>
</organism>
<dbReference type="GO" id="GO:0006508">
    <property type="term" value="P:proteolysis"/>
    <property type="evidence" value="ECO:0007669"/>
    <property type="project" value="UniProtKB-KW"/>
</dbReference>
<gene>
    <name evidence="12" type="ORF">J0M35_00395</name>
</gene>
<dbReference type="PANTHER" id="PTHR43221">
    <property type="entry name" value="PROTEASE HTPX"/>
    <property type="match status" value="1"/>
</dbReference>
<evidence type="ECO:0000256" key="7">
    <source>
        <dbReference type="ARBA" id="ARBA00022989"/>
    </source>
</evidence>
<accession>A0A8J7TKE5</accession>
<dbReference type="EMBL" id="JAFLCK010000001">
    <property type="protein sequence ID" value="MBN8658791.1"/>
    <property type="molecule type" value="Genomic_DNA"/>
</dbReference>
<dbReference type="InterPro" id="IPR050083">
    <property type="entry name" value="HtpX_protease"/>
</dbReference>
<dbReference type="Pfam" id="PF01435">
    <property type="entry name" value="Peptidase_M48"/>
    <property type="match status" value="1"/>
</dbReference>
<comment type="similarity">
    <text evidence="10">Belongs to the peptidase M48 family.</text>
</comment>
<protein>
    <submittedName>
        <fullName evidence="12">M48 family metallopeptidase</fullName>
    </submittedName>
</protein>
<evidence type="ECO:0000256" key="10">
    <source>
        <dbReference type="RuleBase" id="RU003983"/>
    </source>
</evidence>
<evidence type="ECO:0000256" key="8">
    <source>
        <dbReference type="ARBA" id="ARBA00023049"/>
    </source>
</evidence>
<evidence type="ECO:0000256" key="4">
    <source>
        <dbReference type="ARBA" id="ARBA00022723"/>
    </source>
</evidence>
<feature type="domain" description="Peptidase M48" evidence="11">
    <location>
        <begin position="68"/>
        <end position="263"/>
    </location>
</feature>
<dbReference type="Proteomes" id="UP000664277">
    <property type="component" value="Unassembled WGS sequence"/>
</dbReference>
<comment type="caution">
    <text evidence="12">The sequence shown here is derived from an EMBL/GenBank/DDBJ whole genome shotgun (WGS) entry which is preliminary data.</text>
</comment>
<comment type="cofactor">
    <cofactor evidence="10">
        <name>Zn(2+)</name>
        <dbReference type="ChEBI" id="CHEBI:29105"/>
    </cofactor>
    <text evidence="10">Binds 1 zinc ion per subunit.</text>
</comment>
<keyword evidence="3" id="KW-0812">Transmembrane</keyword>
<sequence>MSPSETTTRRRFPRISSTAFEHPQDRQALEALRKIPVLDKVVHKFIELGAERYFRTQLLGGAVHVTPKQCPRVYKLFKEAAEILDMHEPDLFLASNPYVNAFTFGVDRPFVVLQSGLVDLLTEEELMGVMGHELGHVKAGHVLYRSLVLLLLQISNAIVPIPGLAQMALRIALFDWYRKSELTADRAELLVTQDLKVCLNTHMKLSAGSKTIFNEMDTQEFLRQADSYEDLDYSTLNKVYKLLIELGMTHPIPVYRAREIKQWHDSKAYTEIMAGRFPTKDQEVTTRNCPHCGVEVAPSFFFCPDCGKNTRV</sequence>
<evidence type="ECO:0000313" key="12">
    <source>
        <dbReference type="EMBL" id="MBN8658791.1"/>
    </source>
</evidence>
<dbReference type="InterPro" id="IPR001915">
    <property type="entry name" value="Peptidase_M48"/>
</dbReference>
<keyword evidence="5 10" id="KW-0378">Hydrolase</keyword>
<keyword evidence="7" id="KW-1133">Transmembrane helix</keyword>
<dbReference type="AlphaFoldDB" id="A0A8J7TKE5"/>
<evidence type="ECO:0000256" key="5">
    <source>
        <dbReference type="ARBA" id="ARBA00022801"/>
    </source>
</evidence>
<keyword evidence="4" id="KW-0479">Metal-binding</keyword>
<evidence type="ECO:0000256" key="1">
    <source>
        <dbReference type="ARBA" id="ARBA00022475"/>
    </source>
</evidence>
<dbReference type="GO" id="GO:0004222">
    <property type="term" value="F:metalloendopeptidase activity"/>
    <property type="evidence" value="ECO:0007669"/>
    <property type="project" value="InterPro"/>
</dbReference>
<evidence type="ECO:0000256" key="2">
    <source>
        <dbReference type="ARBA" id="ARBA00022670"/>
    </source>
</evidence>
<keyword evidence="6 10" id="KW-0862">Zinc</keyword>
<proteinExistence type="inferred from homology"/>
<evidence type="ECO:0000313" key="13">
    <source>
        <dbReference type="Proteomes" id="UP000664277"/>
    </source>
</evidence>
<reference evidence="12" key="1">
    <citation type="submission" date="2021-02" db="EMBL/GenBank/DDBJ databases">
        <title>Genome-Resolved Metagenomics of a Microbial Community Performing Photosynthetic Biological Nutrient Removal.</title>
        <authorList>
            <person name="Mcdaniel E.A."/>
        </authorList>
    </citation>
    <scope>NUCLEOTIDE SEQUENCE</scope>
    <source>
        <strain evidence="12">UWPOB_OBS1</strain>
    </source>
</reference>
<evidence type="ECO:0000256" key="9">
    <source>
        <dbReference type="ARBA" id="ARBA00023136"/>
    </source>
</evidence>
<keyword evidence="1" id="KW-1003">Cell membrane</keyword>
<dbReference type="CDD" id="cd07325">
    <property type="entry name" value="M48_Ste24p_like"/>
    <property type="match status" value="1"/>
</dbReference>
<dbReference type="Gene3D" id="3.30.2010.10">
    <property type="entry name" value="Metalloproteases ('zincins'), catalytic domain"/>
    <property type="match status" value="1"/>
</dbReference>
<dbReference type="PANTHER" id="PTHR43221:SF3">
    <property type="entry name" value="SLL1280 PROTEIN"/>
    <property type="match status" value="1"/>
</dbReference>